<dbReference type="SUPFAM" id="SSF51338">
    <property type="entry name" value="Composite domain of metallo-dependent hydrolases"/>
    <property type="match status" value="1"/>
</dbReference>
<evidence type="ECO:0000259" key="2">
    <source>
        <dbReference type="Pfam" id="PF07969"/>
    </source>
</evidence>
<protein>
    <submittedName>
        <fullName evidence="3">Amidohydrolase family protein</fullName>
    </submittedName>
</protein>
<dbReference type="Gene3D" id="2.30.40.10">
    <property type="entry name" value="Urease, subunit C, domain 1"/>
    <property type="match status" value="1"/>
</dbReference>
<accession>A0ABP4C9J9</accession>
<feature type="domain" description="Amidohydrolase 3" evidence="2">
    <location>
        <begin position="46"/>
        <end position="199"/>
    </location>
</feature>
<dbReference type="PANTHER" id="PTHR11647">
    <property type="entry name" value="HYDRANTOINASE/DIHYDROPYRIMIDINASE FAMILY MEMBER"/>
    <property type="match status" value="1"/>
</dbReference>
<feature type="domain" description="Amidohydrolase 3" evidence="2">
    <location>
        <begin position="464"/>
        <end position="552"/>
    </location>
</feature>
<evidence type="ECO:0000313" key="4">
    <source>
        <dbReference type="Proteomes" id="UP001500665"/>
    </source>
</evidence>
<proteinExistence type="predicted"/>
<name>A0ABP4C9J9_9ACTN</name>
<evidence type="ECO:0000256" key="1">
    <source>
        <dbReference type="SAM" id="MobiDB-lite"/>
    </source>
</evidence>
<evidence type="ECO:0000313" key="3">
    <source>
        <dbReference type="EMBL" id="GAA0962956.1"/>
    </source>
</evidence>
<dbReference type="RefSeq" id="WP_344244162.1">
    <property type="nucleotide sequence ID" value="NZ_BAAAHH010000029.1"/>
</dbReference>
<sequence>MGYDVIIRGARWFDGTGGPSAVRNLGLKDGRVAAVSAAELDAEGAEVVEAAGKWVMPGFLDIHTHYDAEVLSEPGLGESVRHGVTTVVFGSCSLSTVHVGPLDAADLFSRVEAVPREHVLATLEEKKTWTGAREYIAALEDLPLGPNVATFLGHSDLRAAVMGLGRSTDGGARPSDAEIRKMELLLVDALRAGMLGMSEMRNPWDKLDGERYRSRTLPSTHAGRAERRRLYRILRSSGRVLQSVPNLSFPVALIPALWSAIGWTEGRRLRTSYLTAADVKANPLIMHIMGPVARLVNRLGADFRWQHLPVPFQVYADGIDLVVFEELGAGAAALHLKDQVERNALLRDEGYRRRFRREYENKFSPRVWHRDFYDAHIVDCPDESVIGRSFGQVGDERGVHPVDAFLDLVVEHGTKVRWHTTISNHRPKALNKLSALPEVQMGFSDAGAHLRNMAFYNFPLRLLRRARDEGFMTIERAVHRLTGELASWYGLDAGHLREGDRADLVIVDPARLDSTLDEIKEAPVEAFGGMMRMVNRNDATVTATYVAGNRVFAEGEYSPGLGRRRTGRYLRVGEPAGTVDPRTLGNADATLT</sequence>
<dbReference type="Proteomes" id="UP001500665">
    <property type="component" value="Unassembled WGS sequence"/>
</dbReference>
<reference evidence="4" key="1">
    <citation type="journal article" date="2019" name="Int. J. Syst. Evol. Microbiol.">
        <title>The Global Catalogue of Microorganisms (GCM) 10K type strain sequencing project: providing services to taxonomists for standard genome sequencing and annotation.</title>
        <authorList>
            <consortium name="The Broad Institute Genomics Platform"/>
            <consortium name="The Broad Institute Genome Sequencing Center for Infectious Disease"/>
            <person name="Wu L."/>
            <person name="Ma J."/>
        </authorList>
    </citation>
    <scope>NUCLEOTIDE SEQUENCE [LARGE SCALE GENOMIC DNA]</scope>
    <source>
        <strain evidence="4">JCM 10696</strain>
    </source>
</reference>
<gene>
    <name evidence="3" type="ORF">GCM10009550_57760</name>
</gene>
<dbReference type="PANTHER" id="PTHR11647:SF1">
    <property type="entry name" value="COLLAPSIN RESPONSE MEDIATOR PROTEIN"/>
    <property type="match status" value="1"/>
</dbReference>
<organism evidence="3 4">
    <name type="scientific">Actinocorallia libanotica</name>
    <dbReference type="NCBI Taxonomy" id="46162"/>
    <lineage>
        <taxon>Bacteria</taxon>
        <taxon>Bacillati</taxon>
        <taxon>Actinomycetota</taxon>
        <taxon>Actinomycetes</taxon>
        <taxon>Streptosporangiales</taxon>
        <taxon>Thermomonosporaceae</taxon>
        <taxon>Actinocorallia</taxon>
    </lineage>
</organism>
<keyword evidence="4" id="KW-1185">Reference proteome</keyword>
<dbReference type="InterPro" id="IPR013108">
    <property type="entry name" value="Amidohydro_3"/>
</dbReference>
<dbReference type="EMBL" id="BAAAHH010000029">
    <property type="protein sequence ID" value="GAA0962956.1"/>
    <property type="molecule type" value="Genomic_DNA"/>
</dbReference>
<comment type="caution">
    <text evidence="3">The sequence shown here is derived from an EMBL/GenBank/DDBJ whole genome shotgun (WGS) entry which is preliminary data.</text>
</comment>
<feature type="region of interest" description="Disordered" evidence="1">
    <location>
        <begin position="573"/>
        <end position="592"/>
    </location>
</feature>
<dbReference type="Pfam" id="PF07969">
    <property type="entry name" value="Amidohydro_3"/>
    <property type="match status" value="2"/>
</dbReference>
<dbReference type="InterPro" id="IPR050378">
    <property type="entry name" value="Metallo-dep_Hydrolases_sf"/>
</dbReference>
<dbReference type="SUPFAM" id="SSF51556">
    <property type="entry name" value="Metallo-dependent hydrolases"/>
    <property type="match status" value="1"/>
</dbReference>
<dbReference type="InterPro" id="IPR011059">
    <property type="entry name" value="Metal-dep_hydrolase_composite"/>
</dbReference>
<dbReference type="Gene3D" id="3.20.20.140">
    <property type="entry name" value="Metal-dependent hydrolases"/>
    <property type="match status" value="2"/>
</dbReference>
<dbReference type="InterPro" id="IPR032466">
    <property type="entry name" value="Metal_Hydrolase"/>
</dbReference>